<dbReference type="AlphaFoldDB" id="A0A6J4K240"/>
<reference evidence="1" key="1">
    <citation type="submission" date="2020-02" db="EMBL/GenBank/DDBJ databases">
        <authorList>
            <person name="Meier V. D."/>
        </authorList>
    </citation>
    <scope>NUCLEOTIDE SEQUENCE</scope>
    <source>
        <strain evidence="1">AVDCRST_MAG26</strain>
    </source>
</reference>
<accession>A0A6J4K240</accession>
<dbReference type="EMBL" id="CADCTK010001005">
    <property type="protein sequence ID" value="CAA9293424.1"/>
    <property type="molecule type" value="Genomic_DNA"/>
</dbReference>
<organism evidence="1">
    <name type="scientific">uncultured Chloroflexia bacterium</name>
    <dbReference type="NCBI Taxonomy" id="1672391"/>
    <lineage>
        <taxon>Bacteria</taxon>
        <taxon>Bacillati</taxon>
        <taxon>Chloroflexota</taxon>
        <taxon>Chloroflexia</taxon>
        <taxon>environmental samples</taxon>
    </lineage>
</organism>
<evidence type="ECO:0000313" key="1">
    <source>
        <dbReference type="EMBL" id="CAA9293424.1"/>
    </source>
</evidence>
<proteinExistence type="predicted"/>
<name>A0A6J4K240_9CHLR</name>
<gene>
    <name evidence="1" type="ORF">AVDCRST_MAG26-4271</name>
</gene>
<protein>
    <submittedName>
        <fullName evidence="1">Uncharacterized protein</fullName>
    </submittedName>
</protein>
<sequence>MPALYPHLVLGNTLFHGDNLELLRDYRAAISVERDPPVKPTRDFNARFTDNRVPRCIGRQRWETFCPHPAAINTVIMG</sequence>